<dbReference type="InterPro" id="IPR008278">
    <property type="entry name" value="4-PPantetheinyl_Trfase_dom"/>
</dbReference>
<feature type="domain" description="4'-phosphopantetheinyl transferase" evidence="2">
    <location>
        <begin position="112"/>
        <end position="192"/>
    </location>
</feature>
<dbReference type="PANTHER" id="PTHR38096">
    <property type="entry name" value="ENTEROBACTIN SYNTHASE COMPONENT D"/>
    <property type="match status" value="1"/>
</dbReference>
<organism evidence="4 5">
    <name type="scientific">Actinomycetospora chibensis</name>
    <dbReference type="NCBI Taxonomy" id="663606"/>
    <lineage>
        <taxon>Bacteria</taxon>
        <taxon>Bacillati</taxon>
        <taxon>Actinomycetota</taxon>
        <taxon>Actinomycetes</taxon>
        <taxon>Pseudonocardiales</taxon>
        <taxon>Pseudonocardiaceae</taxon>
        <taxon>Actinomycetospora</taxon>
    </lineage>
</organism>
<dbReference type="Pfam" id="PF17837">
    <property type="entry name" value="4PPT_N"/>
    <property type="match status" value="1"/>
</dbReference>
<sequence length="230" mass="24139">MGTVVTDVLGSLADVLPSAVVVAARTDDDPDAVLAPEEEPAVANAVATRRAEFTTARACARDALTRLGLAAPAVPVGEKRAPVWPDGVVGAITHCAGFRAAAVAWRAQVRTVGLDAEPHTALPDGVLEAVSDAGERALLERLARERPEVRWDKILFSAKESVYKAWFPLTGRWLGFEDADLAPAPDGTFRASLRVPGPVVDDAEITAFTGRWVVREGLVVTAIAVGAGSS</sequence>
<feature type="domain" description="4'-phosphopantetheinyl transferase N-terminal" evidence="3">
    <location>
        <begin position="37"/>
        <end position="104"/>
    </location>
</feature>
<dbReference type="PRINTS" id="PR01399">
    <property type="entry name" value="ENTSNTHTASED"/>
</dbReference>
<dbReference type="GO" id="GO:0016740">
    <property type="term" value="F:transferase activity"/>
    <property type="evidence" value="ECO:0007669"/>
    <property type="project" value="UniProtKB-KW"/>
</dbReference>
<evidence type="ECO:0000313" key="5">
    <source>
        <dbReference type="Proteomes" id="UP001595909"/>
    </source>
</evidence>
<dbReference type="InterPro" id="IPR003542">
    <property type="entry name" value="Enbac_synth_compD-like"/>
</dbReference>
<dbReference type="EMBL" id="JBHSIM010000018">
    <property type="protein sequence ID" value="MFC4832424.1"/>
    <property type="molecule type" value="Genomic_DNA"/>
</dbReference>
<dbReference type="InterPro" id="IPR037143">
    <property type="entry name" value="4-PPantetheinyl_Trfase_dom_sf"/>
</dbReference>
<comment type="caution">
    <text evidence="4">The sequence shown here is derived from an EMBL/GenBank/DDBJ whole genome shotgun (WGS) entry which is preliminary data.</text>
</comment>
<keyword evidence="5" id="KW-1185">Reference proteome</keyword>
<dbReference type="InterPro" id="IPR041354">
    <property type="entry name" value="4PPT_N"/>
</dbReference>
<evidence type="ECO:0000259" key="3">
    <source>
        <dbReference type="Pfam" id="PF17837"/>
    </source>
</evidence>
<dbReference type="Proteomes" id="UP001595909">
    <property type="component" value="Unassembled WGS sequence"/>
</dbReference>
<evidence type="ECO:0000256" key="1">
    <source>
        <dbReference type="ARBA" id="ARBA00022679"/>
    </source>
</evidence>
<evidence type="ECO:0000313" key="4">
    <source>
        <dbReference type="EMBL" id="MFC4832424.1"/>
    </source>
</evidence>
<dbReference type="Pfam" id="PF01648">
    <property type="entry name" value="ACPS"/>
    <property type="match status" value="1"/>
</dbReference>
<evidence type="ECO:0000259" key="2">
    <source>
        <dbReference type="Pfam" id="PF01648"/>
    </source>
</evidence>
<protein>
    <submittedName>
        <fullName evidence="4">4'-phosphopantetheinyl transferase</fullName>
    </submittedName>
</protein>
<keyword evidence="1 4" id="KW-0808">Transferase</keyword>
<proteinExistence type="predicted"/>
<name>A0ABV9RFQ2_9PSEU</name>
<dbReference type="PANTHER" id="PTHR38096:SF1">
    <property type="entry name" value="ENTEROBACTIN SYNTHASE COMPONENT D"/>
    <property type="match status" value="1"/>
</dbReference>
<reference evidence="5" key="1">
    <citation type="journal article" date="2019" name="Int. J. Syst. Evol. Microbiol.">
        <title>The Global Catalogue of Microorganisms (GCM) 10K type strain sequencing project: providing services to taxonomists for standard genome sequencing and annotation.</title>
        <authorList>
            <consortium name="The Broad Institute Genomics Platform"/>
            <consortium name="The Broad Institute Genome Sequencing Center for Infectious Disease"/>
            <person name="Wu L."/>
            <person name="Ma J."/>
        </authorList>
    </citation>
    <scope>NUCLEOTIDE SEQUENCE [LARGE SCALE GENOMIC DNA]</scope>
    <source>
        <strain evidence="5">CCUG 50347</strain>
    </source>
</reference>
<gene>
    <name evidence="4" type="ORF">ACFPEL_08385</name>
</gene>
<accession>A0ABV9RFQ2</accession>
<dbReference type="RefSeq" id="WP_274187762.1">
    <property type="nucleotide sequence ID" value="NZ_BAABHN010000018.1"/>
</dbReference>
<dbReference type="SUPFAM" id="SSF56214">
    <property type="entry name" value="4'-phosphopantetheinyl transferase"/>
    <property type="match status" value="1"/>
</dbReference>